<dbReference type="Proteomes" id="UP000638848">
    <property type="component" value="Unassembled WGS sequence"/>
</dbReference>
<name>A0A917LV17_9MICC</name>
<evidence type="ECO:0000256" key="2">
    <source>
        <dbReference type="SAM" id="SignalP"/>
    </source>
</evidence>
<sequence length="168" mass="16866">MRSHTTPSRDRGDPVKKSAAAGVALAAGVGLSALSMTPASAAFVFTDCSQAAGFGVYNIPAGSPSYSAALDDDADGVACESADWPFDPTRIPIETSPGVYEHHIYDWVPGAGPGSDQFSQVDQVPVGGADTGVTVEESSSVSGLALGGLALAAAAGTTLVVRRRGARA</sequence>
<accession>A0A917LV17</accession>
<feature type="chain" id="PRO_5037333363" description="Excalibur calcium-binding domain-containing protein" evidence="2">
    <location>
        <begin position="42"/>
        <end position="168"/>
    </location>
</feature>
<evidence type="ECO:0000313" key="5">
    <source>
        <dbReference type="Proteomes" id="UP000638848"/>
    </source>
</evidence>
<feature type="transmembrane region" description="Helical" evidence="1">
    <location>
        <begin position="141"/>
        <end position="161"/>
    </location>
</feature>
<dbReference type="Pfam" id="PF05901">
    <property type="entry name" value="Excalibur"/>
    <property type="match status" value="1"/>
</dbReference>
<dbReference type="EMBL" id="BMEQ01000010">
    <property type="protein sequence ID" value="GGG58317.1"/>
    <property type="molecule type" value="Genomic_DNA"/>
</dbReference>
<keyword evidence="1" id="KW-0812">Transmembrane</keyword>
<comment type="caution">
    <text evidence="4">The sequence shown here is derived from an EMBL/GenBank/DDBJ whole genome shotgun (WGS) entry which is preliminary data.</text>
</comment>
<evidence type="ECO:0000259" key="3">
    <source>
        <dbReference type="SMART" id="SM00894"/>
    </source>
</evidence>
<keyword evidence="1" id="KW-1133">Transmembrane helix</keyword>
<keyword evidence="1" id="KW-0472">Membrane</keyword>
<proteinExistence type="predicted"/>
<reference evidence="4" key="2">
    <citation type="submission" date="2020-09" db="EMBL/GenBank/DDBJ databases">
        <authorList>
            <person name="Sun Q."/>
            <person name="Zhou Y."/>
        </authorList>
    </citation>
    <scope>NUCLEOTIDE SEQUENCE</scope>
    <source>
        <strain evidence="4">CGMCC 1.12187</strain>
    </source>
</reference>
<dbReference type="InterPro" id="IPR008613">
    <property type="entry name" value="Excalibur_Ca-bd_domain"/>
</dbReference>
<evidence type="ECO:0000256" key="1">
    <source>
        <dbReference type="SAM" id="Phobius"/>
    </source>
</evidence>
<protein>
    <recommendedName>
        <fullName evidence="3">Excalibur calcium-binding domain-containing protein</fullName>
    </recommendedName>
</protein>
<dbReference type="AlphaFoldDB" id="A0A917LV17"/>
<feature type="signal peptide" evidence="2">
    <location>
        <begin position="1"/>
        <end position="41"/>
    </location>
</feature>
<keyword evidence="2" id="KW-0732">Signal</keyword>
<reference evidence="4" key="1">
    <citation type="journal article" date="2014" name="Int. J. Syst. Evol. Microbiol.">
        <title>Complete genome sequence of Corynebacterium casei LMG S-19264T (=DSM 44701T), isolated from a smear-ripened cheese.</title>
        <authorList>
            <consortium name="US DOE Joint Genome Institute (JGI-PGF)"/>
            <person name="Walter F."/>
            <person name="Albersmeier A."/>
            <person name="Kalinowski J."/>
            <person name="Ruckert C."/>
        </authorList>
    </citation>
    <scope>NUCLEOTIDE SEQUENCE</scope>
    <source>
        <strain evidence="4">CGMCC 1.12187</strain>
    </source>
</reference>
<evidence type="ECO:0000313" key="4">
    <source>
        <dbReference type="EMBL" id="GGG58317.1"/>
    </source>
</evidence>
<gene>
    <name evidence="4" type="ORF">GCM10011374_21440</name>
</gene>
<feature type="domain" description="Excalibur calcium-binding" evidence="3">
    <location>
        <begin position="44"/>
        <end position="80"/>
    </location>
</feature>
<dbReference type="SMART" id="SM00894">
    <property type="entry name" value="Excalibur"/>
    <property type="match status" value="1"/>
</dbReference>
<organism evidence="4 5">
    <name type="scientific">Kocuria dechangensis</name>
    <dbReference type="NCBI Taxonomy" id="1176249"/>
    <lineage>
        <taxon>Bacteria</taxon>
        <taxon>Bacillati</taxon>
        <taxon>Actinomycetota</taxon>
        <taxon>Actinomycetes</taxon>
        <taxon>Micrococcales</taxon>
        <taxon>Micrococcaceae</taxon>
        <taxon>Kocuria</taxon>
    </lineage>
</organism>
<keyword evidence="5" id="KW-1185">Reference proteome</keyword>